<dbReference type="InterPro" id="IPR027417">
    <property type="entry name" value="P-loop_NTPase"/>
</dbReference>
<dbReference type="SUPFAM" id="SSF52540">
    <property type="entry name" value="P-loop containing nucleoside triphosphate hydrolases"/>
    <property type="match status" value="2"/>
</dbReference>
<feature type="domain" description="DNA2/NAM7 helicase helicase" evidence="7">
    <location>
        <begin position="728"/>
        <end position="798"/>
    </location>
</feature>
<evidence type="ECO:0000259" key="7">
    <source>
        <dbReference type="Pfam" id="PF13086"/>
    </source>
</evidence>
<dbReference type="EMBL" id="JAULSN010000014">
    <property type="protein sequence ID" value="KAK3360832.1"/>
    <property type="molecule type" value="Genomic_DNA"/>
</dbReference>
<dbReference type="AlphaFoldDB" id="A0AAE0MXQ4"/>
<keyword evidence="2" id="KW-0547">Nucleotide-binding</keyword>
<dbReference type="CDD" id="cd18808">
    <property type="entry name" value="SF1_C_Upf1"/>
    <property type="match status" value="1"/>
</dbReference>
<protein>
    <submittedName>
        <fullName evidence="9">P-loop containing nucleoside triphosphate hydrolase protein</fullName>
    </submittedName>
</protein>
<sequence length="1156" mass="127199">MSSSARPPAMGSAPAQPAQPAQPDQMKQYKDIEECILLGPTPGQVIGGQRLGYPQNIRTNVSFHRPDTARPHLAIRLYFPRRASVATFHNAEGKATDTHVVTIKLYAGTWTSQGDRNPTGFLERLPTRSDKGKDKPLSLIVLNLKDGQKPGLEGFGFPCVLENPDHDSALNLDTPLAECGMTIWEICAMRQFRLLTTSRLVPRAQQQFAIDFPSPAPDHLFSYSLDDWGMATYQQDITRDKTVAPYTLRSRLDKVHDAAVSIVQGVVQDVFYLSADVGQIRSHPVRCLFIRTATGVPDNEANEFMVLVRHGLNKDTYGMSLNRLLKGDAQFGLAFKLPPPRSIDGPDIDNDYWRARQIPLPVGAPYDLAMMIQRPVRGDPGFEVRDQAIGALNSILDAQSATTRKEAEQEAYLRFDAGLVVAKRRVDGVLGALRDREMERGKSIDDFIQGYEVELLHRCKAELFAGSGFNTLLTKPQPRFSDAFPPAVLGPLMIERGLRRESAVLPGRNILGGIRDDVRKALRAFRPDMYERVESFFKITRLGIVPIMGFAGSGKTEFLALVAVMFILCQKIRNIFCAAPTHVATSNFARRLDDIYGKVMRKLPTGTPVFTPVIIRGYTYSYEVKAFRLWGDTKSADAVPDLADPYHPPVWAPHLSTCQWLLRVIKPAKLKDNFPPRLQSVREQFDGARYRGLRQFVQGAGDYSDAGYDDGEKGFVTPDALVVELLIAMVSQADAVCTTPHGSEDRLYRMYKKGARGIVLDEAGAMLQADMALVWGPGSRPCAMAGDHHQLPPTIISKGANRDGKCYNHFELLARESALEKIMSSGWPCIVLTRQFRIAHGCFDLAREIIYHDIKDVDYAPSASLKEHKQLPAVKIENWARTQYKAAPSPPGSVLPLFFHCPGVGEQDTTTSSMFNAGQISLAVSLAAGLIKAAIVKGQDIVAITPYRSNLARLQAALAAHEQPGCSDVVVNTTDSFQGREGILVILVLCVTRATGVRFVGDANRICVGLTRHQCALFVVGDINTVPPTSASADRQKALRVERLEEGEDGGRVRVKNLVFSKMLDYFRNKNRVVHVSEDGTLVARAPGPSAKPGPPQDEFAGSGKMAAYLIPILNKLMGKAKKLAAAPRPGIDTPVRAEPLVVIVCPSRELAVQIN</sequence>
<evidence type="ECO:0000313" key="9">
    <source>
        <dbReference type="EMBL" id="KAK3360832.1"/>
    </source>
</evidence>
<dbReference type="PANTHER" id="PTHR43788:SF8">
    <property type="entry name" value="DNA-BINDING PROTEIN SMUBP-2"/>
    <property type="match status" value="1"/>
</dbReference>
<accession>A0AAE0MXQ4</accession>
<dbReference type="Pfam" id="PF13086">
    <property type="entry name" value="AAA_11"/>
    <property type="match status" value="1"/>
</dbReference>
<keyword evidence="10" id="KW-1185">Reference proteome</keyword>
<dbReference type="InterPro" id="IPR041679">
    <property type="entry name" value="DNA2/NAM7-like_C"/>
</dbReference>
<name>A0AAE0MXQ4_9PEZI</name>
<dbReference type="GO" id="GO:0005524">
    <property type="term" value="F:ATP binding"/>
    <property type="evidence" value="ECO:0007669"/>
    <property type="project" value="UniProtKB-KW"/>
</dbReference>
<gene>
    <name evidence="9" type="ORF">B0T24DRAFT_725251</name>
</gene>
<evidence type="ECO:0000313" key="10">
    <source>
        <dbReference type="Proteomes" id="UP001287356"/>
    </source>
</evidence>
<dbReference type="Gene3D" id="3.40.50.300">
    <property type="entry name" value="P-loop containing nucleotide triphosphate hydrolases"/>
    <property type="match status" value="3"/>
</dbReference>
<dbReference type="PANTHER" id="PTHR43788">
    <property type="entry name" value="DNA2/NAM7 HELICASE FAMILY MEMBER"/>
    <property type="match status" value="1"/>
</dbReference>
<evidence type="ECO:0000256" key="4">
    <source>
        <dbReference type="ARBA" id="ARBA00022806"/>
    </source>
</evidence>
<organism evidence="9 10">
    <name type="scientific">Lasiosphaeria ovina</name>
    <dbReference type="NCBI Taxonomy" id="92902"/>
    <lineage>
        <taxon>Eukaryota</taxon>
        <taxon>Fungi</taxon>
        <taxon>Dikarya</taxon>
        <taxon>Ascomycota</taxon>
        <taxon>Pezizomycotina</taxon>
        <taxon>Sordariomycetes</taxon>
        <taxon>Sordariomycetidae</taxon>
        <taxon>Sordariales</taxon>
        <taxon>Lasiosphaeriaceae</taxon>
        <taxon>Lasiosphaeria</taxon>
    </lineage>
</organism>
<comment type="caution">
    <text evidence="9">The sequence shown here is derived from an EMBL/GenBank/DDBJ whole genome shotgun (WGS) entry which is preliminary data.</text>
</comment>
<keyword evidence="3 9" id="KW-0378">Hydrolase</keyword>
<evidence type="ECO:0000256" key="6">
    <source>
        <dbReference type="SAM" id="MobiDB-lite"/>
    </source>
</evidence>
<keyword evidence="5" id="KW-0067">ATP-binding</keyword>
<dbReference type="InterPro" id="IPR050534">
    <property type="entry name" value="Coronavir_polyprotein_1ab"/>
</dbReference>
<dbReference type="GO" id="GO:0016787">
    <property type="term" value="F:hydrolase activity"/>
    <property type="evidence" value="ECO:0007669"/>
    <property type="project" value="UniProtKB-KW"/>
</dbReference>
<dbReference type="Pfam" id="PF13087">
    <property type="entry name" value="AAA_12"/>
    <property type="match status" value="1"/>
</dbReference>
<feature type="domain" description="DNA2/NAM7 helicase-like C-terminal" evidence="8">
    <location>
        <begin position="816"/>
        <end position="1023"/>
    </location>
</feature>
<evidence type="ECO:0000256" key="3">
    <source>
        <dbReference type="ARBA" id="ARBA00022801"/>
    </source>
</evidence>
<evidence type="ECO:0000256" key="2">
    <source>
        <dbReference type="ARBA" id="ARBA00022741"/>
    </source>
</evidence>
<reference evidence="9" key="2">
    <citation type="submission" date="2023-06" db="EMBL/GenBank/DDBJ databases">
        <authorList>
            <consortium name="Lawrence Berkeley National Laboratory"/>
            <person name="Haridas S."/>
            <person name="Hensen N."/>
            <person name="Bonometti L."/>
            <person name="Westerberg I."/>
            <person name="Brannstrom I.O."/>
            <person name="Guillou S."/>
            <person name="Cros-Aarteil S."/>
            <person name="Calhoun S."/>
            <person name="Kuo A."/>
            <person name="Mondo S."/>
            <person name="Pangilinan J."/>
            <person name="Riley R."/>
            <person name="Labutti K."/>
            <person name="Andreopoulos B."/>
            <person name="Lipzen A."/>
            <person name="Chen C."/>
            <person name="Yanf M."/>
            <person name="Daum C."/>
            <person name="Ng V."/>
            <person name="Clum A."/>
            <person name="Steindorff A."/>
            <person name="Ohm R."/>
            <person name="Martin F."/>
            <person name="Silar P."/>
            <person name="Natvig D."/>
            <person name="Lalanne C."/>
            <person name="Gautier V."/>
            <person name="Ament-Velasquez S.L."/>
            <person name="Kruys A."/>
            <person name="Hutchinson M.I."/>
            <person name="Powell A.J."/>
            <person name="Barry K."/>
            <person name="Miller A.N."/>
            <person name="Grigoriev I.V."/>
            <person name="Debuchy R."/>
            <person name="Gladieux P."/>
            <person name="Thoren M.H."/>
            <person name="Johannesson H."/>
        </authorList>
    </citation>
    <scope>NUCLEOTIDE SEQUENCE</scope>
    <source>
        <strain evidence="9">CBS 958.72</strain>
    </source>
</reference>
<comment type="similarity">
    <text evidence="1">Belongs to the DNA2/NAM7 helicase family.</text>
</comment>
<dbReference type="InterPro" id="IPR041677">
    <property type="entry name" value="DNA2/NAM7_AAA_11"/>
</dbReference>
<dbReference type="GO" id="GO:0043139">
    <property type="term" value="F:5'-3' DNA helicase activity"/>
    <property type="evidence" value="ECO:0007669"/>
    <property type="project" value="TreeGrafter"/>
</dbReference>
<dbReference type="InterPro" id="IPR047187">
    <property type="entry name" value="SF1_C_Upf1"/>
</dbReference>
<feature type="region of interest" description="Disordered" evidence="6">
    <location>
        <begin position="1"/>
        <end position="26"/>
    </location>
</feature>
<evidence type="ECO:0000259" key="8">
    <source>
        <dbReference type="Pfam" id="PF13087"/>
    </source>
</evidence>
<evidence type="ECO:0000256" key="1">
    <source>
        <dbReference type="ARBA" id="ARBA00007913"/>
    </source>
</evidence>
<evidence type="ECO:0000256" key="5">
    <source>
        <dbReference type="ARBA" id="ARBA00022840"/>
    </source>
</evidence>
<keyword evidence="4" id="KW-0347">Helicase</keyword>
<reference evidence="9" key="1">
    <citation type="journal article" date="2023" name="Mol. Phylogenet. Evol.">
        <title>Genome-scale phylogeny and comparative genomics of the fungal order Sordariales.</title>
        <authorList>
            <person name="Hensen N."/>
            <person name="Bonometti L."/>
            <person name="Westerberg I."/>
            <person name="Brannstrom I.O."/>
            <person name="Guillou S."/>
            <person name="Cros-Aarteil S."/>
            <person name="Calhoun S."/>
            <person name="Haridas S."/>
            <person name="Kuo A."/>
            <person name="Mondo S."/>
            <person name="Pangilinan J."/>
            <person name="Riley R."/>
            <person name="LaButti K."/>
            <person name="Andreopoulos B."/>
            <person name="Lipzen A."/>
            <person name="Chen C."/>
            <person name="Yan M."/>
            <person name="Daum C."/>
            <person name="Ng V."/>
            <person name="Clum A."/>
            <person name="Steindorff A."/>
            <person name="Ohm R.A."/>
            <person name="Martin F."/>
            <person name="Silar P."/>
            <person name="Natvig D.O."/>
            <person name="Lalanne C."/>
            <person name="Gautier V."/>
            <person name="Ament-Velasquez S.L."/>
            <person name="Kruys A."/>
            <person name="Hutchinson M.I."/>
            <person name="Powell A.J."/>
            <person name="Barry K."/>
            <person name="Miller A.N."/>
            <person name="Grigoriev I.V."/>
            <person name="Debuchy R."/>
            <person name="Gladieux P."/>
            <person name="Hiltunen Thoren M."/>
            <person name="Johannesson H."/>
        </authorList>
    </citation>
    <scope>NUCLEOTIDE SEQUENCE</scope>
    <source>
        <strain evidence="9">CBS 958.72</strain>
    </source>
</reference>
<dbReference type="Proteomes" id="UP001287356">
    <property type="component" value="Unassembled WGS sequence"/>
</dbReference>
<feature type="compositionally biased region" description="Low complexity" evidence="6">
    <location>
        <begin position="13"/>
        <end position="25"/>
    </location>
</feature>
<proteinExistence type="inferred from homology"/>